<reference evidence="15" key="3">
    <citation type="submission" date="2025-09" db="UniProtKB">
        <authorList>
            <consortium name="Ensembl"/>
        </authorList>
    </citation>
    <scope>IDENTIFICATION</scope>
    <source>
        <strain evidence="15">Thoroughbred</strain>
    </source>
</reference>
<dbReference type="InterPro" id="IPR003877">
    <property type="entry name" value="SPRY_dom"/>
</dbReference>
<dbReference type="SMART" id="SM00449">
    <property type="entry name" value="SPRY"/>
    <property type="match status" value="1"/>
</dbReference>
<accession>A0A3Q2HF01</accession>
<evidence type="ECO:0000256" key="12">
    <source>
        <dbReference type="SAM" id="SignalP"/>
    </source>
</evidence>
<feature type="signal peptide" evidence="12">
    <location>
        <begin position="1"/>
        <end position="29"/>
    </location>
</feature>
<sequence>MKMASSLDFPLLDLLVCLILVQLLTPCSAQFAVIGPPEPILAMVGEDVDLSCHVSPKMSAESMELLWVRPNLREVVYEYANGKEIEDQQMAEYRGRTSILRDGITEGTSTLRIYNVRPSDTGNYLCYFQGDNFYEKAMVELEVAELGSDPHIEMKGYEDEGIHLECMSTGCYPQPQIQWRDAKGENMQAVAVRLETDGDGLYAVAASVLVKSSSGHRVTCIIRNPLLKQEKTDRISIAEYLQLLLRREKSQDYDACSLVVTVPMSGLNRRGRSGKSSFECQRRKETQEVNLEGLWSLSLLGDSSLVLMEPAAALHFSLPNALLFFHLLSLFALVSDQFTVVGPADPILAMVGGNSMLHCHLSPEKSAEDMEVRWFRSQFSPAVLVYKGGRERTEEQMKEYRGRTTFVKEEISKGSVALIIHNVTAHENGIYHCYFQEGKSYNEATMRLMVAGLGSIPIIEMEIHEDGGIWLECTSVGWYPEPQVVWRDPHGKIMPALEETYTMDADSLFMVTTAVSIRDRSVRNVSCSINNTLLGQEKETVIFIPESFIPTTSPWMVVLVVILPTLLLLISGSICLINKFHRKKILSGEKEVENEEKEIAQQLQEELRWRRTLLHAADVVLDPDTAHPELFLSEDRRSVRRGPFRQSVPDNPERFDCRPCVLGLENFSSGRHYWEVKVENVMVWAVGVCRDNVERKGEALLVPQNGFWTFEMFGNQYRALSSPEKILPVKERLRQVGIFLDYEAGDVSFYNMRDRSHIYTCPRSTFFGPLRPFFRLGSDDSPLFICPAFTGAQGVMVPEGGLILHRAGTHHSQQDQFPGLRAK</sequence>
<name>A0A3Q2HF01_HORSE</name>
<dbReference type="FunFam" id="2.60.40.10:FF:000208">
    <property type="entry name" value="Butyrophilin subfamily 1 member A1"/>
    <property type="match status" value="2"/>
</dbReference>
<dbReference type="GO" id="GO:0050852">
    <property type="term" value="P:T cell receptor signaling pathway"/>
    <property type="evidence" value="ECO:0000318"/>
    <property type="project" value="GO_Central"/>
</dbReference>
<dbReference type="InterPro" id="IPR001870">
    <property type="entry name" value="B30.2/SPRY"/>
</dbReference>
<keyword evidence="7" id="KW-1015">Disulfide bond</keyword>
<dbReference type="PROSITE" id="PS50835">
    <property type="entry name" value="IG_LIKE"/>
    <property type="match status" value="3"/>
</dbReference>
<keyword evidence="6 11" id="KW-0472">Membrane</keyword>
<dbReference type="InterPro" id="IPR036179">
    <property type="entry name" value="Ig-like_dom_sf"/>
</dbReference>
<dbReference type="Pfam" id="PF00622">
    <property type="entry name" value="SPRY"/>
    <property type="match status" value="1"/>
</dbReference>
<dbReference type="PANTHER" id="PTHR24100">
    <property type="entry name" value="BUTYROPHILIN"/>
    <property type="match status" value="1"/>
</dbReference>
<dbReference type="InterPro" id="IPR006574">
    <property type="entry name" value="PRY"/>
</dbReference>
<keyword evidence="4 12" id="KW-0732">Signal</keyword>
<keyword evidence="8" id="KW-0325">Glycoprotein</keyword>
<dbReference type="Ensembl" id="ENSECAT00000050741.3">
    <property type="protein sequence ID" value="ENSECAP00000032960.2"/>
    <property type="gene ID" value="ENSECAG00000011804.4"/>
</dbReference>
<feature type="coiled-coil region" evidence="10">
    <location>
        <begin position="578"/>
        <end position="605"/>
    </location>
</feature>
<evidence type="ECO:0000256" key="5">
    <source>
        <dbReference type="ARBA" id="ARBA00022989"/>
    </source>
</evidence>
<evidence type="ECO:0000256" key="4">
    <source>
        <dbReference type="ARBA" id="ARBA00022729"/>
    </source>
</evidence>
<dbReference type="InterPro" id="IPR003599">
    <property type="entry name" value="Ig_sub"/>
</dbReference>
<dbReference type="InterPro" id="IPR043136">
    <property type="entry name" value="B30.2/SPRY_sf"/>
</dbReference>
<dbReference type="Bgee" id="ENSECAG00000011804">
    <property type="expression patterns" value="Expressed in bone marrow and 21 other cell types or tissues"/>
</dbReference>
<dbReference type="PROSITE" id="PS50188">
    <property type="entry name" value="B302_SPRY"/>
    <property type="match status" value="1"/>
</dbReference>
<dbReference type="CDD" id="cd15819">
    <property type="entry name" value="SPRY_PRY_BTN1_2"/>
    <property type="match status" value="1"/>
</dbReference>
<dbReference type="FunFam" id="2.60.120.920:FF:000004">
    <property type="entry name" value="Butyrophilin subfamily 1 member A1"/>
    <property type="match status" value="1"/>
</dbReference>
<dbReference type="Pfam" id="PF22705">
    <property type="entry name" value="C2-set_3"/>
    <property type="match status" value="2"/>
</dbReference>
<evidence type="ECO:0000256" key="10">
    <source>
        <dbReference type="SAM" id="Coils"/>
    </source>
</evidence>
<dbReference type="FunFam" id="2.60.40.10:FF:000088">
    <property type="entry name" value="Butyrophilin subfamily 1 member A1"/>
    <property type="match status" value="2"/>
</dbReference>
<evidence type="ECO:0000256" key="3">
    <source>
        <dbReference type="ARBA" id="ARBA00022692"/>
    </source>
</evidence>
<evidence type="ECO:0000256" key="1">
    <source>
        <dbReference type="ARBA" id="ARBA00004479"/>
    </source>
</evidence>
<evidence type="ECO:0000256" key="9">
    <source>
        <dbReference type="ARBA" id="ARBA00023319"/>
    </source>
</evidence>
<evidence type="ECO:0000259" key="14">
    <source>
        <dbReference type="PROSITE" id="PS50835"/>
    </source>
</evidence>
<dbReference type="AlphaFoldDB" id="A0A3Q2HF01"/>
<evidence type="ECO:0000256" key="11">
    <source>
        <dbReference type="SAM" id="Phobius"/>
    </source>
</evidence>
<keyword evidence="3 11" id="KW-0812">Transmembrane</keyword>
<dbReference type="SUPFAM" id="SSF49899">
    <property type="entry name" value="Concanavalin A-like lectins/glucanases"/>
    <property type="match status" value="1"/>
</dbReference>
<dbReference type="InterPro" id="IPR050504">
    <property type="entry name" value="IgSF_BTN/MOG"/>
</dbReference>
<keyword evidence="9" id="KW-0393">Immunoglobulin domain</keyword>
<dbReference type="SMART" id="SM00589">
    <property type="entry name" value="PRY"/>
    <property type="match status" value="1"/>
</dbReference>
<keyword evidence="16" id="KW-1185">Reference proteome</keyword>
<keyword evidence="5 11" id="KW-1133">Transmembrane helix</keyword>
<dbReference type="Pfam" id="PF13765">
    <property type="entry name" value="PRY"/>
    <property type="match status" value="1"/>
</dbReference>
<evidence type="ECO:0000313" key="16">
    <source>
        <dbReference type="Proteomes" id="UP000002281"/>
    </source>
</evidence>
<keyword evidence="10" id="KW-0175">Coiled coil</keyword>
<dbReference type="SMART" id="SM00406">
    <property type="entry name" value="IGv"/>
    <property type="match status" value="2"/>
</dbReference>
<dbReference type="SMART" id="SM00409">
    <property type="entry name" value="IG"/>
    <property type="match status" value="2"/>
</dbReference>
<organism evidence="15 16">
    <name type="scientific">Equus caballus</name>
    <name type="common">Horse</name>
    <dbReference type="NCBI Taxonomy" id="9796"/>
    <lineage>
        <taxon>Eukaryota</taxon>
        <taxon>Metazoa</taxon>
        <taxon>Chordata</taxon>
        <taxon>Craniata</taxon>
        <taxon>Vertebrata</taxon>
        <taxon>Euteleostomi</taxon>
        <taxon>Mammalia</taxon>
        <taxon>Eutheria</taxon>
        <taxon>Laurasiatheria</taxon>
        <taxon>Perissodactyla</taxon>
        <taxon>Equidae</taxon>
        <taxon>Equus</taxon>
    </lineage>
</organism>
<dbReference type="GeneTree" id="ENSGT00940000158017"/>
<dbReference type="CDD" id="cd05713">
    <property type="entry name" value="IgV_MOG_like"/>
    <property type="match status" value="2"/>
</dbReference>
<evidence type="ECO:0000256" key="8">
    <source>
        <dbReference type="ARBA" id="ARBA00023180"/>
    </source>
</evidence>
<protein>
    <recommendedName>
        <fullName evidence="17">Butyrophilin subfamily 2 member A2</fullName>
    </recommendedName>
</protein>
<dbReference type="PANTHER" id="PTHR24100:SF139">
    <property type="entry name" value="BUTYROPHILIN SUBFAMILY 2 MEMBER A2"/>
    <property type="match status" value="1"/>
</dbReference>
<dbReference type="GO" id="GO:0009897">
    <property type="term" value="C:external side of plasma membrane"/>
    <property type="evidence" value="ECO:0000318"/>
    <property type="project" value="GO_Central"/>
</dbReference>
<feature type="transmembrane region" description="Helical" evidence="11">
    <location>
        <begin position="555"/>
        <end position="577"/>
    </location>
</feature>
<evidence type="ECO:0000256" key="7">
    <source>
        <dbReference type="ARBA" id="ARBA00023157"/>
    </source>
</evidence>
<dbReference type="Gene3D" id="2.60.120.920">
    <property type="match status" value="1"/>
</dbReference>
<dbReference type="GO" id="GO:0001817">
    <property type="term" value="P:regulation of cytokine production"/>
    <property type="evidence" value="ECO:0000318"/>
    <property type="project" value="GO_Central"/>
</dbReference>
<feature type="chain" id="PRO_5040204822" description="Butyrophilin subfamily 2 member A2" evidence="12">
    <location>
        <begin position="30"/>
        <end position="823"/>
    </location>
</feature>
<evidence type="ECO:0008006" key="17">
    <source>
        <dbReference type="Google" id="ProtNLM"/>
    </source>
</evidence>
<dbReference type="Proteomes" id="UP000002281">
    <property type="component" value="Chromosome 20"/>
</dbReference>
<dbReference type="InterPro" id="IPR053896">
    <property type="entry name" value="BTN3A2-like_Ig-C"/>
</dbReference>
<dbReference type="PRINTS" id="PR01407">
    <property type="entry name" value="BUTYPHLNCDUF"/>
</dbReference>
<feature type="domain" description="Ig-like" evidence="14">
    <location>
        <begin position="319"/>
        <end position="449"/>
    </location>
</feature>
<dbReference type="InterPro" id="IPR013106">
    <property type="entry name" value="Ig_V-set"/>
</dbReference>
<dbReference type="InterPro" id="IPR013783">
    <property type="entry name" value="Ig-like_fold"/>
</dbReference>
<reference evidence="15 16" key="1">
    <citation type="journal article" date="2009" name="Science">
        <title>Genome sequence, comparative analysis, and population genetics of the domestic horse.</title>
        <authorList>
            <consortium name="Broad Institute Genome Sequencing Platform"/>
            <consortium name="Broad Institute Whole Genome Assembly Team"/>
            <person name="Wade C.M."/>
            <person name="Giulotto E."/>
            <person name="Sigurdsson S."/>
            <person name="Zoli M."/>
            <person name="Gnerre S."/>
            <person name="Imsland F."/>
            <person name="Lear T.L."/>
            <person name="Adelson D.L."/>
            <person name="Bailey E."/>
            <person name="Bellone R.R."/>
            <person name="Bloecker H."/>
            <person name="Distl O."/>
            <person name="Edgar R.C."/>
            <person name="Garber M."/>
            <person name="Leeb T."/>
            <person name="Mauceli E."/>
            <person name="MacLeod J.N."/>
            <person name="Penedo M.C.T."/>
            <person name="Raison J.M."/>
            <person name="Sharpe T."/>
            <person name="Vogel J."/>
            <person name="Andersson L."/>
            <person name="Antczak D.F."/>
            <person name="Biagi T."/>
            <person name="Binns M.M."/>
            <person name="Chowdhary B.P."/>
            <person name="Coleman S.J."/>
            <person name="Della Valle G."/>
            <person name="Fryc S."/>
            <person name="Guerin G."/>
            <person name="Hasegawa T."/>
            <person name="Hill E.W."/>
            <person name="Jurka J."/>
            <person name="Kiialainen A."/>
            <person name="Lindgren G."/>
            <person name="Liu J."/>
            <person name="Magnani E."/>
            <person name="Mickelson J.R."/>
            <person name="Murray J."/>
            <person name="Nergadze S.G."/>
            <person name="Onofrio R."/>
            <person name="Pedroni S."/>
            <person name="Piras M.F."/>
            <person name="Raudsepp T."/>
            <person name="Rocchi M."/>
            <person name="Roeed K.H."/>
            <person name="Ryder O.A."/>
            <person name="Searle S."/>
            <person name="Skow L."/>
            <person name="Swinburne J.E."/>
            <person name="Syvaenen A.C."/>
            <person name="Tozaki T."/>
            <person name="Valberg S.J."/>
            <person name="Vaudin M."/>
            <person name="White J.R."/>
            <person name="Zody M.C."/>
            <person name="Lander E.S."/>
            <person name="Lindblad-Toh K."/>
        </authorList>
    </citation>
    <scope>NUCLEOTIDE SEQUENCE [LARGE SCALE GENOMIC DNA]</scope>
    <source>
        <strain evidence="15 16">Thoroughbred</strain>
    </source>
</reference>
<evidence type="ECO:0000256" key="2">
    <source>
        <dbReference type="ARBA" id="ARBA00007591"/>
    </source>
</evidence>
<dbReference type="Pfam" id="PF07686">
    <property type="entry name" value="V-set"/>
    <property type="match status" value="2"/>
</dbReference>
<dbReference type="InterPro" id="IPR007110">
    <property type="entry name" value="Ig-like_dom"/>
</dbReference>
<feature type="domain" description="Ig-like" evidence="14">
    <location>
        <begin position="150"/>
        <end position="236"/>
    </location>
</feature>
<dbReference type="SUPFAM" id="SSF48726">
    <property type="entry name" value="Immunoglobulin"/>
    <property type="match status" value="4"/>
</dbReference>
<comment type="subcellular location">
    <subcellularLocation>
        <location evidence="1">Membrane</location>
        <topology evidence="1">Single-pass type I membrane protein</topology>
    </subcellularLocation>
</comment>
<dbReference type="GO" id="GO:0005102">
    <property type="term" value="F:signaling receptor binding"/>
    <property type="evidence" value="ECO:0000318"/>
    <property type="project" value="GO_Central"/>
</dbReference>
<feature type="domain" description="B30.2/SPRY" evidence="13">
    <location>
        <begin position="599"/>
        <end position="792"/>
    </location>
</feature>
<evidence type="ECO:0000259" key="13">
    <source>
        <dbReference type="PROSITE" id="PS50188"/>
    </source>
</evidence>
<evidence type="ECO:0000313" key="15">
    <source>
        <dbReference type="Ensembl" id="ENSECAP00000032960.2"/>
    </source>
</evidence>
<dbReference type="InterPro" id="IPR003879">
    <property type="entry name" value="Butyrophylin_SPRY"/>
</dbReference>
<reference evidence="15" key="2">
    <citation type="submission" date="2025-08" db="UniProtKB">
        <authorList>
            <consortium name="Ensembl"/>
        </authorList>
    </citation>
    <scope>IDENTIFICATION</scope>
    <source>
        <strain evidence="15">Thoroughbred</strain>
    </source>
</reference>
<dbReference type="InterPro" id="IPR037958">
    <property type="entry name" value="SPRY/PRY_BTN1/2"/>
</dbReference>
<dbReference type="InterPro" id="IPR013320">
    <property type="entry name" value="ConA-like_dom_sf"/>
</dbReference>
<proteinExistence type="inferred from homology"/>
<dbReference type="Gene3D" id="2.60.40.10">
    <property type="entry name" value="Immunoglobulins"/>
    <property type="match status" value="4"/>
</dbReference>
<feature type="domain" description="Ig-like" evidence="14">
    <location>
        <begin position="26"/>
        <end position="142"/>
    </location>
</feature>
<evidence type="ECO:0000256" key="6">
    <source>
        <dbReference type="ARBA" id="ARBA00023136"/>
    </source>
</evidence>
<comment type="similarity">
    <text evidence="2">Belongs to the immunoglobulin superfamily. BTN/MOG family.</text>
</comment>